<dbReference type="RefSeq" id="WP_130431611.1">
    <property type="nucleotide sequence ID" value="NZ_SHKP01000005.1"/>
</dbReference>
<organism evidence="15 16">
    <name type="scientific">Rivibacter subsaxonicus</name>
    <dbReference type="NCBI Taxonomy" id="457575"/>
    <lineage>
        <taxon>Bacteria</taxon>
        <taxon>Pseudomonadati</taxon>
        <taxon>Pseudomonadota</taxon>
        <taxon>Betaproteobacteria</taxon>
        <taxon>Burkholderiales</taxon>
        <taxon>Rivibacter</taxon>
    </lineage>
</organism>
<dbReference type="OrthoDB" id="8577169at2"/>
<keyword evidence="7" id="KW-0902">Two-component regulatory system</keyword>
<dbReference type="InterPro" id="IPR036097">
    <property type="entry name" value="HisK_dim/P_sf"/>
</dbReference>
<sequence>MHSLPPVALPVSSTPSLDERVDAERVRMLYEHAMTATVLGLLFAAVVCLYLREHQAAALLWSWLGLKVATALLRLGLVVLYRRRRRDDPQRWLRRFHQALLIDAIVWSLMGTLLMPVVRGSVSAALLAAIIGVAAVGMLVLQARFNTSLLFLLVLTVPATLYQFMHESQLGLIGGAGLALFTIAMALEAWKAERRIVELLRLRFNSAELVRENIAAKQMAEQSSQAKSQFLANMSHEMRTPLNGVLGLTRELRRESAARGVEERAISRLALIERSGEHLLALINDVLDVARVEAGRLELVAAPFDLSQAIDDVVALGSAAAADKRLTLQLELELPRPHWVQGDGARVRQVLHNLVGNAIKFSDAGEVSVRAWRDADRVHVEVSDNGPGIDIAEQQRIFEAFYQVDRGNTRRHAGSGLGLTISRQLARAMGGDICVRSAPGGGSCFSFDAALAPTKARPPGRAPAAVTLQGRVLVAEDNPVNALVARAELERLGLVVEVACDGAQCVDRFREWRPDAVLMDCQMPVLDGFEASRRIRAIELNEGWPPVAIVALTASAFADDRARSLAAGMDEHIAKPLHPEQLAAVMQRFLASAAS</sequence>
<dbReference type="Gene3D" id="3.30.565.10">
    <property type="entry name" value="Histidine kinase-like ATPase, C-terminal domain"/>
    <property type="match status" value="1"/>
</dbReference>
<accession>A0A4Q7VWS7</accession>
<dbReference type="EMBL" id="SHKP01000005">
    <property type="protein sequence ID" value="RZU01204.1"/>
    <property type="molecule type" value="Genomic_DNA"/>
</dbReference>
<dbReference type="EC" id="2.7.13.3" evidence="2"/>
<evidence type="ECO:0000256" key="1">
    <source>
        <dbReference type="ARBA" id="ARBA00000085"/>
    </source>
</evidence>
<keyword evidence="12" id="KW-0812">Transmembrane</keyword>
<dbReference type="InterPro" id="IPR011006">
    <property type="entry name" value="CheY-like_superfamily"/>
</dbReference>
<evidence type="ECO:0000256" key="9">
    <source>
        <dbReference type="ARBA" id="ARBA00058004"/>
    </source>
</evidence>
<dbReference type="PRINTS" id="PR00344">
    <property type="entry name" value="BCTRLSENSOR"/>
</dbReference>
<dbReference type="PANTHER" id="PTHR43047">
    <property type="entry name" value="TWO-COMPONENT HISTIDINE PROTEIN KINASE"/>
    <property type="match status" value="1"/>
</dbReference>
<evidence type="ECO:0000256" key="12">
    <source>
        <dbReference type="SAM" id="Phobius"/>
    </source>
</evidence>
<protein>
    <recommendedName>
        <fullName evidence="10">Virulence sensor protein BvgS</fullName>
        <ecNumber evidence="2">2.7.13.3</ecNumber>
    </recommendedName>
</protein>
<dbReference type="SMART" id="SM00387">
    <property type="entry name" value="HATPase_c"/>
    <property type="match status" value="1"/>
</dbReference>
<dbReference type="Gene3D" id="1.10.287.130">
    <property type="match status" value="1"/>
</dbReference>
<evidence type="ECO:0000256" key="8">
    <source>
        <dbReference type="ARBA" id="ARBA00023026"/>
    </source>
</evidence>
<dbReference type="Proteomes" id="UP000293671">
    <property type="component" value="Unassembled WGS sequence"/>
</dbReference>
<name>A0A4Q7VWS7_9BURK</name>
<reference evidence="15 16" key="1">
    <citation type="submission" date="2019-02" db="EMBL/GenBank/DDBJ databases">
        <title>Genomic Encyclopedia of Type Strains, Phase IV (KMG-IV): sequencing the most valuable type-strain genomes for metagenomic binning, comparative biology and taxonomic classification.</title>
        <authorList>
            <person name="Goeker M."/>
        </authorList>
    </citation>
    <scope>NUCLEOTIDE SEQUENCE [LARGE SCALE GENOMIC DNA]</scope>
    <source>
        <strain evidence="15 16">DSM 19570</strain>
    </source>
</reference>
<dbReference type="Gene3D" id="3.40.50.2300">
    <property type="match status" value="1"/>
</dbReference>
<dbReference type="InterPro" id="IPR004358">
    <property type="entry name" value="Sig_transdc_His_kin-like_C"/>
</dbReference>
<evidence type="ECO:0000313" key="16">
    <source>
        <dbReference type="Proteomes" id="UP000293671"/>
    </source>
</evidence>
<evidence type="ECO:0000256" key="10">
    <source>
        <dbReference type="ARBA" id="ARBA00070152"/>
    </source>
</evidence>
<evidence type="ECO:0000259" key="14">
    <source>
        <dbReference type="PROSITE" id="PS50110"/>
    </source>
</evidence>
<dbReference type="InterPro" id="IPR003594">
    <property type="entry name" value="HATPase_dom"/>
</dbReference>
<dbReference type="Pfam" id="PF02518">
    <property type="entry name" value="HATPase_c"/>
    <property type="match status" value="1"/>
</dbReference>
<feature type="transmembrane region" description="Helical" evidence="12">
    <location>
        <begin position="58"/>
        <end position="80"/>
    </location>
</feature>
<evidence type="ECO:0000256" key="3">
    <source>
        <dbReference type="ARBA" id="ARBA00022553"/>
    </source>
</evidence>
<gene>
    <name evidence="15" type="ORF">EV670_1920</name>
</gene>
<dbReference type="CDD" id="cd00082">
    <property type="entry name" value="HisKA"/>
    <property type="match status" value="1"/>
</dbReference>
<keyword evidence="16" id="KW-1185">Reference proteome</keyword>
<evidence type="ECO:0000256" key="2">
    <source>
        <dbReference type="ARBA" id="ARBA00012438"/>
    </source>
</evidence>
<keyword evidence="3 11" id="KW-0597">Phosphoprotein</keyword>
<dbReference type="FunFam" id="3.30.565.10:FF:000010">
    <property type="entry name" value="Sensor histidine kinase RcsC"/>
    <property type="match status" value="1"/>
</dbReference>
<dbReference type="SUPFAM" id="SSF47384">
    <property type="entry name" value="Homodimeric domain of signal transducing histidine kinase"/>
    <property type="match status" value="1"/>
</dbReference>
<evidence type="ECO:0000256" key="6">
    <source>
        <dbReference type="ARBA" id="ARBA00022777"/>
    </source>
</evidence>
<dbReference type="InterPro" id="IPR001789">
    <property type="entry name" value="Sig_transdc_resp-reg_receiver"/>
</dbReference>
<keyword evidence="12" id="KW-0472">Membrane</keyword>
<dbReference type="PANTHER" id="PTHR43047:SF64">
    <property type="entry name" value="HISTIDINE KINASE CONTAINING CHEY-HOMOLOGOUS RECEIVER DOMAIN AND PAS DOMAIN-RELATED"/>
    <property type="match status" value="1"/>
</dbReference>
<evidence type="ECO:0000313" key="15">
    <source>
        <dbReference type="EMBL" id="RZU01204.1"/>
    </source>
</evidence>
<proteinExistence type="predicted"/>
<comment type="catalytic activity">
    <reaction evidence="1">
        <text>ATP + protein L-histidine = ADP + protein N-phospho-L-histidine.</text>
        <dbReference type="EC" id="2.7.13.3"/>
    </reaction>
</comment>
<dbReference type="AlphaFoldDB" id="A0A4Q7VWS7"/>
<evidence type="ECO:0000256" key="5">
    <source>
        <dbReference type="ARBA" id="ARBA00022729"/>
    </source>
</evidence>
<dbReference type="InterPro" id="IPR005467">
    <property type="entry name" value="His_kinase_dom"/>
</dbReference>
<dbReference type="PROSITE" id="PS50110">
    <property type="entry name" value="RESPONSE_REGULATORY"/>
    <property type="match status" value="1"/>
</dbReference>
<comment type="caution">
    <text evidence="15">The sequence shown here is derived from an EMBL/GenBank/DDBJ whole genome shotgun (WGS) entry which is preliminary data.</text>
</comment>
<evidence type="ECO:0000256" key="4">
    <source>
        <dbReference type="ARBA" id="ARBA00022679"/>
    </source>
</evidence>
<feature type="transmembrane region" description="Helical" evidence="12">
    <location>
        <begin position="148"/>
        <end position="165"/>
    </location>
</feature>
<feature type="transmembrane region" description="Helical" evidence="12">
    <location>
        <begin position="124"/>
        <end position="141"/>
    </location>
</feature>
<dbReference type="InterPro" id="IPR003661">
    <property type="entry name" value="HisK_dim/P_dom"/>
</dbReference>
<feature type="transmembrane region" description="Helical" evidence="12">
    <location>
        <begin position="33"/>
        <end position="52"/>
    </location>
</feature>
<evidence type="ECO:0000259" key="13">
    <source>
        <dbReference type="PROSITE" id="PS50109"/>
    </source>
</evidence>
<keyword evidence="4" id="KW-0808">Transferase</keyword>
<dbReference type="Pfam" id="PF00512">
    <property type="entry name" value="HisKA"/>
    <property type="match status" value="1"/>
</dbReference>
<dbReference type="Pfam" id="PF00072">
    <property type="entry name" value="Response_reg"/>
    <property type="match status" value="1"/>
</dbReference>
<feature type="domain" description="Response regulatory" evidence="14">
    <location>
        <begin position="471"/>
        <end position="590"/>
    </location>
</feature>
<keyword evidence="12" id="KW-1133">Transmembrane helix</keyword>
<dbReference type="PROSITE" id="PS50109">
    <property type="entry name" value="HIS_KIN"/>
    <property type="match status" value="1"/>
</dbReference>
<dbReference type="SMART" id="SM00448">
    <property type="entry name" value="REC"/>
    <property type="match status" value="1"/>
</dbReference>
<dbReference type="CDD" id="cd17546">
    <property type="entry name" value="REC_hyHK_CKI1_RcsC-like"/>
    <property type="match status" value="1"/>
</dbReference>
<dbReference type="GO" id="GO:0000155">
    <property type="term" value="F:phosphorelay sensor kinase activity"/>
    <property type="evidence" value="ECO:0007669"/>
    <property type="project" value="InterPro"/>
</dbReference>
<feature type="transmembrane region" description="Helical" evidence="12">
    <location>
        <begin position="100"/>
        <end position="118"/>
    </location>
</feature>
<dbReference type="CDD" id="cd16922">
    <property type="entry name" value="HATPase_EvgS-ArcB-TorS-like"/>
    <property type="match status" value="1"/>
</dbReference>
<keyword evidence="6 15" id="KW-0418">Kinase</keyword>
<dbReference type="SMART" id="SM00388">
    <property type="entry name" value="HisKA"/>
    <property type="match status" value="1"/>
</dbReference>
<keyword evidence="8" id="KW-0843">Virulence</keyword>
<keyword evidence="5" id="KW-0732">Signal</keyword>
<dbReference type="SUPFAM" id="SSF55874">
    <property type="entry name" value="ATPase domain of HSP90 chaperone/DNA topoisomerase II/histidine kinase"/>
    <property type="match status" value="1"/>
</dbReference>
<evidence type="ECO:0000256" key="7">
    <source>
        <dbReference type="ARBA" id="ARBA00023012"/>
    </source>
</evidence>
<feature type="modified residue" description="4-aspartylphosphate" evidence="11">
    <location>
        <position position="520"/>
    </location>
</feature>
<dbReference type="InterPro" id="IPR036890">
    <property type="entry name" value="HATPase_C_sf"/>
</dbReference>
<comment type="function">
    <text evidence="9">Member of the two-component regulatory system BvgS/BvgA. Phosphorylates BvgA via a four-step phosphorelay in response to environmental signals.</text>
</comment>
<dbReference type="SUPFAM" id="SSF52172">
    <property type="entry name" value="CheY-like"/>
    <property type="match status" value="1"/>
</dbReference>
<feature type="domain" description="Histidine kinase" evidence="13">
    <location>
        <begin position="233"/>
        <end position="453"/>
    </location>
</feature>
<evidence type="ECO:0000256" key="11">
    <source>
        <dbReference type="PROSITE-ProRule" id="PRU00169"/>
    </source>
</evidence>